<dbReference type="PROSITE" id="PS51094">
    <property type="entry name" value="PTS_EIIA_TYPE_2"/>
    <property type="match status" value="1"/>
</dbReference>
<accession>A0ABW4D1P7</accession>
<dbReference type="Gene3D" id="1.10.10.10">
    <property type="entry name" value="Winged helix-like DNA-binding domain superfamily/Winged helix DNA-binding domain"/>
    <property type="match status" value="1"/>
</dbReference>
<keyword evidence="7" id="KW-1185">Reference proteome</keyword>
<dbReference type="SUPFAM" id="SSF63520">
    <property type="entry name" value="PTS-regulatory domain, PRD"/>
    <property type="match status" value="1"/>
</dbReference>
<gene>
    <name evidence="6" type="ORF">ACFQ5K_11600</name>
</gene>
<feature type="domain" description="PTS EIIA type-2" evidence="4">
    <location>
        <begin position="472"/>
        <end position="614"/>
    </location>
</feature>
<dbReference type="Pfam" id="PF00359">
    <property type="entry name" value="PTS_EIIA_2"/>
    <property type="match status" value="1"/>
</dbReference>
<keyword evidence="1" id="KW-0677">Repeat</keyword>
<dbReference type="PANTHER" id="PTHR30185">
    <property type="entry name" value="CRYPTIC BETA-GLUCOSIDE BGL OPERON ANTITERMINATOR"/>
    <property type="match status" value="1"/>
</dbReference>
<dbReference type="InterPro" id="IPR013196">
    <property type="entry name" value="HTH_11"/>
</dbReference>
<dbReference type="InterPro" id="IPR050661">
    <property type="entry name" value="BglG_antiterminators"/>
</dbReference>
<reference evidence="7" key="1">
    <citation type="journal article" date="2019" name="Int. J. Syst. Evol. Microbiol.">
        <title>The Global Catalogue of Microorganisms (GCM) 10K type strain sequencing project: providing services to taxonomists for standard genome sequencing and annotation.</title>
        <authorList>
            <consortium name="The Broad Institute Genomics Platform"/>
            <consortium name="The Broad Institute Genome Sequencing Center for Infectious Disease"/>
            <person name="Wu L."/>
            <person name="Ma J."/>
        </authorList>
    </citation>
    <scope>NUCLEOTIDE SEQUENCE [LARGE SCALE GENOMIC DNA]</scope>
    <source>
        <strain evidence="7">CCM 8912</strain>
    </source>
</reference>
<protein>
    <submittedName>
        <fullName evidence="6">BglG family transcription antiterminator</fullName>
    </submittedName>
</protein>
<dbReference type="InterPro" id="IPR011608">
    <property type="entry name" value="PRD"/>
</dbReference>
<dbReference type="Pfam" id="PF00874">
    <property type="entry name" value="PRD"/>
    <property type="match status" value="1"/>
</dbReference>
<dbReference type="PANTHER" id="PTHR30185:SF18">
    <property type="entry name" value="TRANSCRIPTIONAL REGULATOR MTLR"/>
    <property type="match status" value="1"/>
</dbReference>
<dbReference type="InterPro" id="IPR002178">
    <property type="entry name" value="PTS_EIIA_type-2_dom"/>
</dbReference>
<organism evidence="6 7">
    <name type="scientific">Lacticaseibacillus hegangensis</name>
    <dbReference type="NCBI Taxonomy" id="2486010"/>
    <lineage>
        <taxon>Bacteria</taxon>
        <taxon>Bacillati</taxon>
        <taxon>Bacillota</taxon>
        <taxon>Bacilli</taxon>
        <taxon>Lactobacillales</taxon>
        <taxon>Lactobacillaceae</taxon>
        <taxon>Lacticaseibacillus</taxon>
    </lineage>
</organism>
<sequence length="617" mass="71067">MNKNMKRLLNILLQQSGYMTSGELASLLDVTERSIRNYVRTLNRSNAREPLIISSPQGYKIQKDIYDQSVKDQLMEQDESSLLFRVANILMSNEGYMTFDALAAQLHYSVESIRSKVQLLFARIKEVNIKVHLDSQIFTGIKLEGSETQKRLLLEQLVPVQKVTRQHPKHAIQQMLNGIATEEQVRQQIEIVDEVLAKQHVTMDFVVYVKIICHMLIIEYRRGEGYSVLPAKDPDRVERAPERVLAKSLLNAREVKIVDSGEEYSLTNYLISLPMNIPGTFTPEMNRKQEKAINDSLKSAEKVYSIPLYSNGQYRTQIMNHIMRLLNPLEESIPIFNPYSTETKREYLFAYSIACYLYDTLQNDLDIRIPESEISFLAIHIQLILTEETKNTISTALIFRGKRSEADLFRYKIQNYFPNIKVEKTLLSDEQWPMSKYQLIIACGFDGAETDERNVIKVSRELNPKEIVSLQRFVDSYGTFSLINDLDYYHIDEHSSRSAIKELIGMSGYSELLPYFMQRESMSPTDIGNLVALPHPFLKGSETSAKIIVGINDEDIDWGSQKVRLIIIYIPAADLKTNKDFFSDVYQRTSNISLIRSLIGTKTKDEFVKIWNKKGEN</sequence>
<dbReference type="SUPFAM" id="SSF55804">
    <property type="entry name" value="Phoshotransferase/anion transport protein"/>
    <property type="match status" value="1"/>
</dbReference>
<keyword evidence="3" id="KW-0804">Transcription</keyword>
<name>A0ABW4D1P7_9LACO</name>
<dbReference type="InterPro" id="IPR036388">
    <property type="entry name" value="WH-like_DNA-bd_sf"/>
</dbReference>
<keyword evidence="2" id="KW-0805">Transcription regulation</keyword>
<comment type="caution">
    <text evidence="6">The sequence shown here is derived from an EMBL/GenBank/DDBJ whole genome shotgun (WGS) entry which is preliminary data.</text>
</comment>
<dbReference type="Gene3D" id="3.40.930.10">
    <property type="entry name" value="Mannitol-specific EII, Chain A"/>
    <property type="match status" value="1"/>
</dbReference>
<evidence type="ECO:0000256" key="2">
    <source>
        <dbReference type="ARBA" id="ARBA00023015"/>
    </source>
</evidence>
<evidence type="ECO:0000256" key="1">
    <source>
        <dbReference type="ARBA" id="ARBA00022737"/>
    </source>
</evidence>
<dbReference type="RefSeq" id="WP_125755147.1">
    <property type="nucleotide sequence ID" value="NZ_JBHTOK010000078.1"/>
</dbReference>
<evidence type="ECO:0000313" key="6">
    <source>
        <dbReference type="EMBL" id="MFD1442022.1"/>
    </source>
</evidence>
<evidence type="ECO:0000256" key="3">
    <source>
        <dbReference type="ARBA" id="ARBA00023163"/>
    </source>
</evidence>
<dbReference type="InterPro" id="IPR016152">
    <property type="entry name" value="PTrfase/Anion_transptr"/>
</dbReference>
<feature type="domain" description="PRD" evidence="5">
    <location>
        <begin position="284"/>
        <end position="391"/>
    </location>
</feature>
<proteinExistence type="predicted"/>
<dbReference type="Pfam" id="PF08279">
    <property type="entry name" value="HTH_11"/>
    <property type="match status" value="1"/>
</dbReference>
<dbReference type="EMBL" id="JBHTOK010000078">
    <property type="protein sequence ID" value="MFD1442022.1"/>
    <property type="molecule type" value="Genomic_DNA"/>
</dbReference>
<evidence type="ECO:0000259" key="5">
    <source>
        <dbReference type="PROSITE" id="PS51372"/>
    </source>
</evidence>
<dbReference type="PROSITE" id="PS51372">
    <property type="entry name" value="PRD_2"/>
    <property type="match status" value="1"/>
</dbReference>
<dbReference type="Gene3D" id="1.10.1790.10">
    <property type="entry name" value="PRD domain"/>
    <property type="match status" value="1"/>
</dbReference>
<evidence type="ECO:0000259" key="4">
    <source>
        <dbReference type="PROSITE" id="PS51094"/>
    </source>
</evidence>
<dbReference type="InterPro" id="IPR036634">
    <property type="entry name" value="PRD_sf"/>
</dbReference>
<evidence type="ECO:0000313" key="7">
    <source>
        <dbReference type="Proteomes" id="UP001597212"/>
    </source>
</evidence>
<dbReference type="Proteomes" id="UP001597212">
    <property type="component" value="Unassembled WGS sequence"/>
</dbReference>